<name>A0A5B9DA59_9ARCH</name>
<dbReference type="Gene3D" id="1.20.58.2140">
    <property type="match status" value="1"/>
</dbReference>
<dbReference type="InterPro" id="IPR036081">
    <property type="entry name" value="Translin_sf"/>
</dbReference>
<dbReference type="EMBL" id="CP042905">
    <property type="protein sequence ID" value="QEE15993.1"/>
    <property type="molecule type" value="Genomic_DNA"/>
</dbReference>
<dbReference type="Pfam" id="PF01997">
    <property type="entry name" value="Translin"/>
    <property type="match status" value="1"/>
</dbReference>
<evidence type="ECO:0000313" key="3">
    <source>
        <dbReference type="Proteomes" id="UP000321408"/>
    </source>
</evidence>
<keyword evidence="3" id="KW-1185">Reference proteome</keyword>
<protein>
    <submittedName>
        <fullName evidence="2">Uncharacterized protein</fullName>
    </submittedName>
</protein>
<feature type="binding site" evidence="1">
    <location>
        <position position="100"/>
    </location>
    <ligand>
        <name>Mg(2+)</name>
        <dbReference type="ChEBI" id="CHEBI:18420"/>
    </ligand>
</feature>
<proteinExistence type="predicted"/>
<reference evidence="2 3" key="2">
    <citation type="journal article" date="2024" name="Int. J. Syst. Evol. Microbiol.">
        <title>Promethearchaeum syntrophicum gen. nov., sp. nov., an anaerobic, obligately syntrophic archaeon, the first isolate of the lineage 'Asgard' archaea, and proposal of the new archaeal phylum Promethearchaeota phyl. nov. and kingdom Promethearchaeati regn. nov.</title>
        <authorList>
            <person name="Imachi H."/>
            <person name="Nobu M.K."/>
            <person name="Kato S."/>
            <person name="Takaki Y."/>
            <person name="Miyazaki M."/>
            <person name="Miyata M."/>
            <person name="Ogawara M."/>
            <person name="Saito Y."/>
            <person name="Sakai S."/>
            <person name="Tahara Y.O."/>
            <person name="Takano Y."/>
            <person name="Tasumi E."/>
            <person name="Uematsu K."/>
            <person name="Yoshimura T."/>
            <person name="Itoh T."/>
            <person name="Ohkuma M."/>
            <person name="Takai K."/>
        </authorList>
    </citation>
    <scope>NUCLEOTIDE SEQUENCE [LARGE SCALE GENOMIC DNA]</scope>
    <source>
        <strain evidence="2 3">MK-D1</strain>
    </source>
</reference>
<dbReference type="KEGG" id="psyt:DSAG12_01821"/>
<feature type="binding site" evidence="1">
    <location>
        <position position="136"/>
    </location>
    <ligand>
        <name>Mg(2+)</name>
        <dbReference type="ChEBI" id="CHEBI:18420"/>
    </ligand>
</feature>
<dbReference type="CDD" id="cd14820">
    <property type="entry name" value="TRAX"/>
    <property type="match status" value="1"/>
</dbReference>
<keyword evidence="1" id="KW-0460">Magnesium</keyword>
<dbReference type="GO" id="GO:0046872">
    <property type="term" value="F:metal ion binding"/>
    <property type="evidence" value="ECO:0007669"/>
    <property type="project" value="UniProtKB-KW"/>
</dbReference>
<dbReference type="RefSeq" id="WP_147662887.1">
    <property type="nucleotide sequence ID" value="NZ_CP042905.2"/>
</dbReference>
<dbReference type="AlphaFoldDB" id="A0A5B9DA59"/>
<reference evidence="2 3" key="1">
    <citation type="journal article" date="2020" name="Nature">
        <title>Isolation of an archaeon at the prokaryote-eukaryote interface.</title>
        <authorList>
            <person name="Imachi H."/>
            <person name="Nobu M.K."/>
            <person name="Nakahara N."/>
            <person name="Morono Y."/>
            <person name="Ogawara M."/>
            <person name="Takaki Y."/>
            <person name="Takano Y."/>
            <person name="Uematsu K."/>
            <person name="Ikuta T."/>
            <person name="Ito M."/>
            <person name="Matsui Y."/>
            <person name="Miyazaki M."/>
            <person name="Murata K."/>
            <person name="Saito Y."/>
            <person name="Sakai S."/>
            <person name="Song C."/>
            <person name="Tasumi E."/>
            <person name="Yamanaka Y."/>
            <person name="Yamaguchi T."/>
            <person name="Kamagata Y."/>
            <person name="Tamaki H."/>
            <person name="Takai K."/>
        </authorList>
    </citation>
    <scope>NUCLEOTIDE SEQUENCE [LARGE SCALE GENOMIC DNA]</scope>
    <source>
        <strain evidence="2 3">MK-D1</strain>
    </source>
</reference>
<gene>
    <name evidence="2" type="ORF">DSAG12_01821</name>
</gene>
<accession>A0A5B9DA59</accession>
<evidence type="ECO:0000313" key="2">
    <source>
        <dbReference type="EMBL" id="QEE15993.1"/>
    </source>
</evidence>
<organism evidence="2 3">
    <name type="scientific">Promethearchaeum syntrophicum</name>
    <dbReference type="NCBI Taxonomy" id="2594042"/>
    <lineage>
        <taxon>Archaea</taxon>
        <taxon>Promethearchaeati</taxon>
        <taxon>Promethearchaeota</taxon>
        <taxon>Promethearchaeia</taxon>
        <taxon>Promethearchaeales</taxon>
        <taxon>Promethearchaeaceae</taxon>
        <taxon>Promethearchaeum</taxon>
    </lineage>
</organism>
<evidence type="ECO:0000256" key="1">
    <source>
        <dbReference type="PIRSR" id="PIRSR602848-1"/>
    </source>
</evidence>
<dbReference type="SUPFAM" id="SSF74784">
    <property type="entry name" value="Translin"/>
    <property type="match status" value="1"/>
</dbReference>
<keyword evidence="1" id="KW-0479">Metal-binding</keyword>
<sequence>MNNNNNNNNNNYELEEIFQSLREQLDSMDKIREGILPLQRKSVRLCSEIIKHVHRKELSSIPSKISKIQEYLKNLEKSINDMSIGFSKDYLQIVKQELGEAMILYNLITQNRFPSPEECGIGLIDYAYSLTDVIGELRRYVLNCIRNEDLDNGIKGLGYMDEIYSYLFTLDYPNGLIPGLRKKIDMARNILAKTEGDTTVSINILKLNSNLQKEKK</sequence>
<dbReference type="Proteomes" id="UP000321408">
    <property type="component" value="Chromosome"/>
</dbReference>
<dbReference type="OrthoDB" id="26985at2157"/>
<dbReference type="GO" id="GO:0043565">
    <property type="term" value="F:sequence-specific DNA binding"/>
    <property type="evidence" value="ECO:0007669"/>
    <property type="project" value="InterPro"/>
</dbReference>
<dbReference type="PANTHER" id="PTHR10741">
    <property type="entry name" value="TRANSLIN AND TRANSLIN ASSOCIATED PROTEIN X"/>
    <property type="match status" value="1"/>
</dbReference>
<dbReference type="GeneID" id="41329814"/>
<dbReference type="InterPro" id="IPR002848">
    <property type="entry name" value="Translin_fam"/>
</dbReference>